<accession>A0A2K2UC88</accession>
<gene>
    <name evidence="2" type="ORF">C2L71_05340</name>
</gene>
<name>A0A2K2UC88_9ACTN</name>
<keyword evidence="3" id="KW-1185">Reference proteome</keyword>
<protein>
    <submittedName>
        <fullName evidence="2">ABC transporter permease</fullName>
    </submittedName>
</protein>
<dbReference type="GO" id="GO:0005886">
    <property type="term" value="C:plasma membrane"/>
    <property type="evidence" value="ECO:0007669"/>
    <property type="project" value="UniProtKB-SubCell"/>
</dbReference>
<feature type="transmembrane region" description="Helical" evidence="1">
    <location>
        <begin position="386"/>
        <end position="412"/>
    </location>
</feature>
<comment type="caution">
    <text evidence="2">The sequence shown here is derived from an EMBL/GenBank/DDBJ whole genome shotgun (WGS) entry which is preliminary data.</text>
</comment>
<feature type="transmembrane region" description="Helical" evidence="1">
    <location>
        <begin position="209"/>
        <end position="229"/>
    </location>
</feature>
<organism evidence="2 3">
    <name type="scientific">Enteroscipio rubneri</name>
    <dbReference type="NCBI Taxonomy" id="2070686"/>
    <lineage>
        <taxon>Bacteria</taxon>
        <taxon>Bacillati</taxon>
        <taxon>Actinomycetota</taxon>
        <taxon>Coriobacteriia</taxon>
        <taxon>Eggerthellales</taxon>
        <taxon>Eggerthellaceae</taxon>
        <taxon>Enteroscipio</taxon>
    </lineage>
</organism>
<dbReference type="Pfam" id="PF12679">
    <property type="entry name" value="ABC2_membrane_2"/>
    <property type="match status" value="1"/>
</dbReference>
<reference evidence="3" key="1">
    <citation type="submission" date="2018-01" db="EMBL/GenBank/DDBJ databases">
        <title>Rubneribacter badeniensis gen. nov., sp. nov., and Colonibacter rubneri, gen. nov., sp. nov., WGS of new members of the Eggerthellaceae.</title>
        <authorList>
            <person name="Danylec N."/>
            <person name="Stoll D.A."/>
            <person name="Doetsch A."/>
            <person name="Kulling S.E."/>
            <person name="Huch M."/>
        </authorList>
    </citation>
    <scope>NUCLEOTIDE SEQUENCE [LARGE SCALE GENOMIC DNA]</scope>
    <source>
        <strain evidence="3">ResAG-96</strain>
    </source>
</reference>
<evidence type="ECO:0000256" key="1">
    <source>
        <dbReference type="SAM" id="Phobius"/>
    </source>
</evidence>
<evidence type="ECO:0000313" key="2">
    <source>
        <dbReference type="EMBL" id="PNV67943.1"/>
    </source>
</evidence>
<keyword evidence="1" id="KW-1133">Transmembrane helix</keyword>
<keyword evidence="1" id="KW-0812">Transmembrane</keyword>
<dbReference type="PANTHER" id="PTHR37305:SF1">
    <property type="entry name" value="MEMBRANE PROTEIN"/>
    <property type="match status" value="1"/>
</dbReference>
<dbReference type="PANTHER" id="PTHR37305">
    <property type="entry name" value="INTEGRAL MEMBRANE PROTEIN-RELATED"/>
    <property type="match status" value="1"/>
</dbReference>
<dbReference type="GO" id="GO:0140359">
    <property type="term" value="F:ABC-type transporter activity"/>
    <property type="evidence" value="ECO:0007669"/>
    <property type="project" value="InterPro"/>
</dbReference>
<dbReference type="OrthoDB" id="1700423at2"/>
<keyword evidence="1" id="KW-0472">Membrane</keyword>
<sequence>MFDLVRFELKKLFVRRASLIACAGILVMLCGIMMLNIVQTKTASDTGEVLNGTAAIAYQKEKAASHEGVLSVERVQDEVAAYKELAFSKVDPADVSGLSGEAAYALMKQAYDEDEFRAIYDTYYAYLFSPWKAGALEPYQVAAQLDDGAADGFYGAIADKLQRTLDDGMGGTWAYSDAERAYWTEKQAAVGEPLAYGYAGGWGDVLACLGFFAFAMVAVCVALTPVFAGEYQDRTDAVLLAARYGRSKLVAAKIVAAFVFATVYFALAALIIMGAALAFFGAEGGDLPVQVLSLGIPYDLTMAEATWIAVGIAYLITLGFAALTLLLSSKLRSQLAIFVTCAALIFLTGMVPSGGNAMLLHALYLFPLNALNDQVLFNALVSYQAGPFAVDLVGLLVGIYALALIVCVPLAARAFRRHQVV</sequence>
<feature type="transmembrane region" description="Helical" evidence="1">
    <location>
        <begin position="12"/>
        <end position="35"/>
    </location>
</feature>
<evidence type="ECO:0000313" key="3">
    <source>
        <dbReference type="Proteomes" id="UP000236197"/>
    </source>
</evidence>
<dbReference type="AlphaFoldDB" id="A0A2K2UC88"/>
<dbReference type="RefSeq" id="WP_103264745.1">
    <property type="nucleotide sequence ID" value="NZ_CABMLE010000004.1"/>
</dbReference>
<feature type="transmembrane region" description="Helical" evidence="1">
    <location>
        <begin position="250"/>
        <end position="280"/>
    </location>
</feature>
<dbReference type="Proteomes" id="UP000236197">
    <property type="component" value="Unassembled WGS sequence"/>
</dbReference>
<proteinExistence type="predicted"/>
<dbReference type="EMBL" id="PPEK01000004">
    <property type="protein sequence ID" value="PNV67943.1"/>
    <property type="molecule type" value="Genomic_DNA"/>
</dbReference>
<feature type="transmembrane region" description="Helical" evidence="1">
    <location>
        <begin position="307"/>
        <end position="328"/>
    </location>
</feature>
<feature type="transmembrane region" description="Helical" evidence="1">
    <location>
        <begin position="335"/>
        <end position="366"/>
    </location>
</feature>